<dbReference type="PANTHER" id="PTHR33434:SF2">
    <property type="entry name" value="FATTY ACID-BINDING PROTEIN TM_1468"/>
    <property type="match status" value="1"/>
</dbReference>
<dbReference type="AlphaFoldDB" id="A0A7Y9IDN1"/>
<keyword evidence="1" id="KW-0446">Lipid-binding</keyword>
<gene>
    <name evidence="2" type="ORF">BKA15_006347</name>
</gene>
<dbReference type="SUPFAM" id="SSF82549">
    <property type="entry name" value="DAK1/DegV-like"/>
    <property type="match status" value="1"/>
</dbReference>
<dbReference type="PROSITE" id="PS51482">
    <property type="entry name" value="DEGV"/>
    <property type="match status" value="1"/>
</dbReference>
<dbReference type="NCBIfam" id="TIGR00762">
    <property type="entry name" value="DegV"/>
    <property type="match status" value="1"/>
</dbReference>
<dbReference type="Pfam" id="PF02645">
    <property type="entry name" value="DegV"/>
    <property type="match status" value="1"/>
</dbReference>
<dbReference type="InterPro" id="IPR003797">
    <property type="entry name" value="DegV"/>
</dbReference>
<dbReference type="GO" id="GO:0008289">
    <property type="term" value="F:lipid binding"/>
    <property type="evidence" value="ECO:0007669"/>
    <property type="project" value="UniProtKB-KW"/>
</dbReference>
<evidence type="ECO:0000313" key="2">
    <source>
        <dbReference type="EMBL" id="NYE75018.1"/>
    </source>
</evidence>
<organism evidence="2 3">
    <name type="scientific">Microlunatus parietis</name>
    <dbReference type="NCBI Taxonomy" id="682979"/>
    <lineage>
        <taxon>Bacteria</taxon>
        <taxon>Bacillati</taxon>
        <taxon>Actinomycetota</taxon>
        <taxon>Actinomycetes</taxon>
        <taxon>Propionibacteriales</taxon>
        <taxon>Propionibacteriaceae</taxon>
        <taxon>Microlunatus</taxon>
    </lineage>
</organism>
<dbReference type="Gene3D" id="3.40.50.10170">
    <property type="match status" value="1"/>
</dbReference>
<sequence>MADVAVITDSTASLPPDRVAAAGLRVVPLQVVIAGVSRPEGSTGATAGAVAEAIRAGRRVSTSRPSIDEYAAAYRSAAEAGATAIVVLTMSARMSGTYDAATVAARTAPVPTRVIDSGTLAMALGFAAVSAGRCAAEGADADRVAAVAIERAAAARTYFVVDDLEHLRRGGRIGAAAALVGSALSVKPLLTITAGEIRPRERVRTANRARLRLEELAADAMLAAHAAGRGVGLAVHYLDDPAPAEELAIRLQRRAEGPMDLVITPVSAVLGVHTGPRTLGVVVSPD</sequence>
<dbReference type="Gene3D" id="3.30.1180.10">
    <property type="match status" value="1"/>
</dbReference>
<name>A0A7Y9IDN1_9ACTN</name>
<accession>A0A7Y9IDN1</accession>
<protein>
    <submittedName>
        <fullName evidence="2">DegV family protein with EDD domain</fullName>
    </submittedName>
</protein>
<dbReference type="RefSeq" id="WP_179757594.1">
    <property type="nucleotide sequence ID" value="NZ_JACCBU010000001.1"/>
</dbReference>
<dbReference type="InterPro" id="IPR050270">
    <property type="entry name" value="DegV_domain_contain"/>
</dbReference>
<dbReference type="Proteomes" id="UP000569914">
    <property type="component" value="Unassembled WGS sequence"/>
</dbReference>
<proteinExistence type="predicted"/>
<comment type="caution">
    <text evidence="2">The sequence shown here is derived from an EMBL/GenBank/DDBJ whole genome shotgun (WGS) entry which is preliminary data.</text>
</comment>
<evidence type="ECO:0000313" key="3">
    <source>
        <dbReference type="Proteomes" id="UP000569914"/>
    </source>
</evidence>
<evidence type="ECO:0000256" key="1">
    <source>
        <dbReference type="ARBA" id="ARBA00023121"/>
    </source>
</evidence>
<keyword evidence="3" id="KW-1185">Reference proteome</keyword>
<dbReference type="PANTHER" id="PTHR33434">
    <property type="entry name" value="DEGV DOMAIN-CONTAINING PROTEIN DR_1986-RELATED"/>
    <property type="match status" value="1"/>
</dbReference>
<dbReference type="InterPro" id="IPR043168">
    <property type="entry name" value="DegV_C"/>
</dbReference>
<dbReference type="EMBL" id="JACCBU010000001">
    <property type="protein sequence ID" value="NYE75018.1"/>
    <property type="molecule type" value="Genomic_DNA"/>
</dbReference>
<reference evidence="2 3" key="1">
    <citation type="submission" date="2020-07" db="EMBL/GenBank/DDBJ databases">
        <title>Sequencing the genomes of 1000 actinobacteria strains.</title>
        <authorList>
            <person name="Klenk H.-P."/>
        </authorList>
    </citation>
    <scope>NUCLEOTIDE SEQUENCE [LARGE SCALE GENOMIC DNA]</scope>
    <source>
        <strain evidence="2 3">DSM 22083</strain>
    </source>
</reference>